<proteinExistence type="predicted"/>
<evidence type="ECO:0000256" key="1">
    <source>
        <dbReference type="SAM" id="MobiDB-lite"/>
    </source>
</evidence>
<keyword evidence="3" id="KW-1185">Reference proteome</keyword>
<sequence length="79" mass="8767">MQNASAISSHQQLETAESKENLMDFEEFTPKSDLPIVHTDYYNDFGDLFLDDQVPASIAKSEHQQQPADPNISGPTSKA</sequence>
<name>A0A2A2J8E7_9BILA</name>
<evidence type="ECO:0000313" key="3">
    <source>
        <dbReference type="Proteomes" id="UP000218231"/>
    </source>
</evidence>
<feature type="compositionally biased region" description="Polar residues" evidence="1">
    <location>
        <begin position="64"/>
        <end position="79"/>
    </location>
</feature>
<feature type="region of interest" description="Disordered" evidence="1">
    <location>
        <begin position="1"/>
        <end position="30"/>
    </location>
</feature>
<evidence type="ECO:0000313" key="2">
    <source>
        <dbReference type="EMBL" id="PAV58050.1"/>
    </source>
</evidence>
<dbReference type="Proteomes" id="UP000218231">
    <property type="component" value="Unassembled WGS sequence"/>
</dbReference>
<gene>
    <name evidence="2" type="ORF">WR25_18813</name>
</gene>
<dbReference type="AlphaFoldDB" id="A0A2A2J8E7"/>
<reference evidence="2 3" key="1">
    <citation type="journal article" date="2017" name="Curr. Biol.">
        <title>Genome architecture and evolution of a unichromosomal asexual nematode.</title>
        <authorList>
            <person name="Fradin H."/>
            <person name="Zegar C."/>
            <person name="Gutwein M."/>
            <person name="Lucas J."/>
            <person name="Kovtun M."/>
            <person name="Corcoran D."/>
            <person name="Baugh L.R."/>
            <person name="Kiontke K."/>
            <person name="Gunsalus K."/>
            <person name="Fitch D.H."/>
            <person name="Piano F."/>
        </authorList>
    </citation>
    <scope>NUCLEOTIDE SEQUENCE [LARGE SCALE GENOMIC DNA]</scope>
    <source>
        <strain evidence="2">PF1309</strain>
    </source>
</reference>
<feature type="region of interest" description="Disordered" evidence="1">
    <location>
        <begin position="56"/>
        <end position="79"/>
    </location>
</feature>
<dbReference type="EMBL" id="LIAE01010604">
    <property type="protein sequence ID" value="PAV58050.1"/>
    <property type="molecule type" value="Genomic_DNA"/>
</dbReference>
<comment type="caution">
    <text evidence="2">The sequence shown here is derived from an EMBL/GenBank/DDBJ whole genome shotgun (WGS) entry which is preliminary data.</text>
</comment>
<feature type="compositionally biased region" description="Polar residues" evidence="1">
    <location>
        <begin position="1"/>
        <end position="15"/>
    </location>
</feature>
<organism evidence="2 3">
    <name type="scientific">Diploscapter pachys</name>
    <dbReference type="NCBI Taxonomy" id="2018661"/>
    <lineage>
        <taxon>Eukaryota</taxon>
        <taxon>Metazoa</taxon>
        <taxon>Ecdysozoa</taxon>
        <taxon>Nematoda</taxon>
        <taxon>Chromadorea</taxon>
        <taxon>Rhabditida</taxon>
        <taxon>Rhabditina</taxon>
        <taxon>Rhabditomorpha</taxon>
        <taxon>Rhabditoidea</taxon>
        <taxon>Rhabditidae</taxon>
        <taxon>Diploscapter</taxon>
    </lineage>
</organism>
<accession>A0A2A2J8E7</accession>
<protein>
    <submittedName>
        <fullName evidence="2">Uncharacterized protein</fullName>
    </submittedName>
</protein>